<dbReference type="InterPro" id="IPR052336">
    <property type="entry name" value="MlaD_Phospholipid_Transporter"/>
</dbReference>
<evidence type="ECO:0000256" key="1">
    <source>
        <dbReference type="SAM" id="Phobius"/>
    </source>
</evidence>
<gene>
    <name evidence="3" type="ORF">Q4Q39_11530</name>
</gene>
<dbReference type="InterPro" id="IPR003399">
    <property type="entry name" value="Mce/MlaD"/>
</dbReference>
<keyword evidence="1" id="KW-0472">Membrane</keyword>
<feature type="transmembrane region" description="Helical" evidence="1">
    <location>
        <begin position="7"/>
        <end position="27"/>
    </location>
</feature>
<keyword evidence="1" id="KW-1133">Transmembrane helix</keyword>
<comment type="caution">
    <text evidence="3">The sequence shown here is derived from an EMBL/GenBank/DDBJ whole genome shotgun (WGS) entry which is preliminary data.</text>
</comment>
<evidence type="ECO:0000313" key="4">
    <source>
        <dbReference type="Proteomes" id="UP001176891"/>
    </source>
</evidence>
<protein>
    <submittedName>
        <fullName evidence="3">MlaD family protein</fullName>
    </submittedName>
</protein>
<dbReference type="RefSeq" id="WP_303282634.1">
    <property type="nucleotide sequence ID" value="NZ_BAABCZ010000011.1"/>
</dbReference>
<dbReference type="Pfam" id="PF02470">
    <property type="entry name" value="MlaD"/>
    <property type="match status" value="1"/>
</dbReference>
<evidence type="ECO:0000259" key="2">
    <source>
        <dbReference type="Pfam" id="PF02470"/>
    </source>
</evidence>
<dbReference type="EMBL" id="JAUOEM010000003">
    <property type="protein sequence ID" value="MDO5988035.1"/>
    <property type="molecule type" value="Genomic_DNA"/>
</dbReference>
<dbReference type="PANTHER" id="PTHR33371">
    <property type="entry name" value="INTERMEMBRANE PHOSPHOLIPID TRANSPORT SYSTEM BINDING PROTEIN MLAD-RELATED"/>
    <property type="match status" value="1"/>
</dbReference>
<reference evidence="3" key="1">
    <citation type="submission" date="2023-07" db="EMBL/GenBank/DDBJ databases">
        <title>Two novel species in the genus Flavivirga.</title>
        <authorList>
            <person name="Kwon K."/>
        </authorList>
    </citation>
    <scope>NUCLEOTIDE SEQUENCE</scope>
    <source>
        <strain evidence="3">KACC 14157</strain>
    </source>
</reference>
<sequence>MKISKEVKTGILLILGIILFIFGFNYLKGQNLFDSNNVYYTEFDYNALTQSSVVTVRGNPVGKVKDIAYDFKTGKTRVSFFVNEELKFSKNSVVRLYETSLMGGNAIAIVLAKDGDIAKSGDVLKSEVETGLVSSLSKNFSGISSELNSTLRATDTLFNSLNDFVNDNSEAGLKSTIKELNETLKSFKNTSNTVNGVLSKNDKNLASILEKFKTTADGLAALSTELKNANIGTTVETLNKTLNNLNSMLGALNKGEGSLGKLLKDDAVYENLEGATKEMEALLKDIKLHPKRYFRILSKKEIPYKEDETK</sequence>
<keyword evidence="4" id="KW-1185">Reference proteome</keyword>
<proteinExistence type="predicted"/>
<dbReference type="Proteomes" id="UP001176891">
    <property type="component" value="Unassembled WGS sequence"/>
</dbReference>
<evidence type="ECO:0000313" key="3">
    <source>
        <dbReference type="EMBL" id="MDO5988035.1"/>
    </source>
</evidence>
<accession>A0ABT8X255</accession>
<organism evidence="3 4">
    <name type="scientific">Flavivirga amylovorans</name>
    <dbReference type="NCBI Taxonomy" id="870486"/>
    <lineage>
        <taxon>Bacteria</taxon>
        <taxon>Pseudomonadati</taxon>
        <taxon>Bacteroidota</taxon>
        <taxon>Flavobacteriia</taxon>
        <taxon>Flavobacteriales</taxon>
        <taxon>Flavobacteriaceae</taxon>
        <taxon>Flavivirga</taxon>
    </lineage>
</organism>
<feature type="domain" description="Mce/MlaD" evidence="2">
    <location>
        <begin position="44"/>
        <end position="109"/>
    </location>
</feature>
<name>A0ABT8X255_9FLAO</name>
<keyword evidence="1" id="KW-0812">Transmembrane</keyword>
<dbReference type="PANTHER" id="PTHR33371:SF4">
    <property type="entry name" value="INTERMEMBRANE PHOSPHOLIPID TRANSPORT SYSTEM BINDING PROTEIN MLAD"/>
    <property type="match status" value="1"/>
</dbReference>